<evidence type="ECO:0000256" key="6">
    <source>
        <dbReference type="SAM" id="SignalP"/>
    </source>
</evidence>
<dbReference type="Gene3D" id="3.40.50.1110">
    <property type="entry name" value="SGNH hydrolase"/>
    <property type="match status" value="1"/>
</dbReference>
<evidence type="ECO:0000256" key="2">
    <source>
        <dbReference type="ARBA" id="ARBA00022525"/>
    </source>
</evidence>
<dbReference type="InterPro" id="IPR036514">
    <property type="entry name" value="SGNH_hydro_sf"/>
</dbReference>
<feature type="signal peptide" evidence="6">
    <location>
        <begin position="1"/>
        <end position="23"/>
    </location>
</feature>
<feature type="domain" description="BIG2" evidence="7">
    <location>
        <begin position="251"/>
        <end position="327"/>
    </location>
</feature>
<feature type="compositionally biased region" description="Acidic residues" evidence="5">
    <location>
        <begin position="401"/>
        <end position="411"/>
    </location>
</feature>
<dbReference type="GO" id="GO:0007155">
    <property type="term" value="P:cell adhesion"/>
    <property type="evidence" value="ECO:0007669"/>
    <property type="project" value="InterPro"/>
</dbReference>
<organism evidence="8 9">
    <name type="scientific">Flagellimonas flava</name>
    <dbReference type="NCBI Taxonomy" id="570519"/>
    <lineage>
        <taxon>Bacteria</taxon>
        <taxon>Pseudomonadati</taxon>
        <taxon>Bacteroidota</taxon>
        <taxon>Flavobacteriia</taxon>
        <taxon>Flavobacteriales</taxon>
        <taxon>Flavobacteriaceae</taxon>
        <taxon>Flagellimonas</taxon>
    </lineage>
</organism>
<dbReference type="NCBIfam" id="TIGR04183">
    <property type="entry name" value="Por_Secre_tail"/>
    <property type="match status" value="1"/>
</dbReference>
<dbReference type="GO" id="GO:0005509">
    <property type="term" value="F:calcium ion binding"/>
    <property type="evidence" value="ECO:0007669"/>
    <property type="project" value="InterPro"/>
</dbReference>
<comment type="subcellular location">
    <subcellularLocation>
        <location evidence="1">Secreted</location>
    </subcellularLocation>
</comment>
<proteinExistence type="predicted"/>
<evidence type="ECO:0000313" key="9">
    <source>
        <dbReference type="Proteomes" id="UP000184532"/>
    </source>
</evidence>
<dbReference type="SUPFAM" id="SSF52266">
    <property type="entry name" value="SGNH hydrolase"/>
    <property type="match status" value="1"/>
</dbReference>
<feature type="compositionally biased region" description="Acidic residues" evidence="5">
    <location>
        <begin position="605"/>
        <end position="616"/>
    </location>
</feature>
<feature type="chain" id="PRO_5012160689" evidence="6">
    <location>
        <begin position="24"/>
        <end position="913"/>
    </location>
</feature>
<keyword evidence="3 6" id="KW-0732">Signal</keyword>
<dbReference type="InterPro" id="IPR008964">
    <property type="entry name" value="Invasin/intimin_cell_adhesion"/>
</dbReference>
<dbReference type="AlphaFoldDB" id="A0A1M5Q7X8"/>
<dbReference type="InterPro" id="IPR028974">
    <property type="entry name" value="TSP_type-3_rpt"/>
</dbReference>
<dbReference type="InterPro" id="IPR003367">
    <property type="entry name" value="Thrombospondin_3-like_rpt"/>
</dbReference>
<evidence type="ECO:0000259" key="7">
    <source>
        <dbReference type="SMART" id="SM00635"/>
    </source>
</evidence>
<accession>A0A1M5Q7X8</accession>
<evidence type="ECO:0000256" key="3">
    <source>
        <dbReference type="ARBA" id="ARBA00022729"/>
    </source>
</evidence>
<dbReference type="Gene3D" id="2.60.40.1080">
    <property type="match status" value="1"/>
</dbReference>
<dbReference type="CDD" id="cd00229">
    <property type="entry name" value="SGNH_hydrolase"/>
    <property type="match status" value="1"/>
</dbReference>
<dbReference type="Pfam" id="PF18884">
    <property type="entry name" value="TSP3_bac"/>
    <property type="match status" value="8"/>
</dbReference>
<reference evidence="9" key="1">
    <citation type="submission" date="2016-11" db="EMBL/GenBank/DDBJ databases">
        <authorList>
            <person name="Varghese N."/>
            <person name="Submissions S."/>
        </authorList>
    </citation>
    <scope>NUCLEOTIDE SEQUENCE [LARGE SCALE GENOMIC DNA]</scope>
    <source>
        <strain evidence="9">DSM 22638</strain>
    </source>
</reference>
<feature type="compositionally biased region" description="Polar residues" evidence="5">
    <location>
        <begin position="595"/>
        <end position="604"/>
    </location>
</feature>
<protein>
    <submittedName>
        <fullName evidence="8">Por secretion system C-terminal sorting domain-containing protein</fullName>
    </submittedName>
</protein>
<feature type="region of interest" description="Disordered" evidence="5">
    <location>
        <begin position="450"/>
        <end position="489"/>
    </location>
</feature>
<evidence type="ECO:0000313" key="8">
    <source>
        <dbReference type="EMBL" id="SHH10016.1"/>
    </source>
</evidence>
<feature type="compositionally biased region" description="Acidic residues" evidence="5">
    <location>
        <begin position="537"/>
        <end position="547"/>
    </location>
</feature>
<dbReference type="EMBL" id="FQWL01000011">
    <property type="protein sequence ID" value="SHH10016.1"/>
    <property type="molecule type" value="Genomic_DNA"/>
</dbReference>
<gene>
    <name evidence="8" type="ORF">SAMN04488116_3549</name>
</gene>
<evidence type="ECO:0000256" key="4">
    <source>
        <dbReference type="ARBA" id="ARBA00022837"/>
    </source>
</evidence>
<dbReference type="OrthoDB" id="9761875at2"/>
<dbReference type="InterPro" id="IPR003343">
    <property type="entry name" value="Big_2"/>
</dbReference>
<dbReference type="SUPFAM" id="SSF103647">
    <property type="entry name" value="TSP type-3 repeat"/>
    <property type="match status" value="1"/>
</dbReference>
<dbReference type="InterPro" id="IPR026444">
    <property type="entry name" value="Secre_tail"/>
</dbReference>
<dbReference type="SMART" id="SM00635">
    <property type="entry name" value="BID_2"/>
    <property type="match status" value="1"/>
</dbReference>
<evidence type="ECO:0000256" key="5">
    <source>
        <dbReference type="SAM" id="MobiDB-lite"/>
    </source>
</evidence>
<dbReference type="SUPFAM" id="SSF49373">
    <property type="entry name" value="Invasin/intimin cell-adhesion fragments"/>
    <property type="match status" value="1"/>
</dbReference>
<dbReference type="RefSeq" id="WP_073182116.1">
    <property type="nucleotide sequence ID" value="NZ_FQWL01000011.1"/>
</dbReference>
<feature type="region of interest" description="Disordered" evidence="5">
    <location>
        <begin position="383"/>
        <end position="420"/>
    </location>
</feature>
<feature type="region of interest" description="Disordered" evidence="5">
    <location>
        <begin position="515"/>
        <end position="558"/>
    </location>
</feature>
<name>A0A1M5Q7X8_9FLAO</name>
<dbReference type="STRING" id="570519.SAMN04488116_3549"/>
<dbReference type="Pfam" id="PF02368">
    <property type="entry name" value="Big_2"/>
    <property type="match status" value="1"/>
</dbReference>
<dbReference type="Pfam" id="PF18962">
    <property type="entry name" value="Por_Secre_tail"/>
    <property type="match status" value="1"/>
</dbReference>
<sequence>MKKQVFGKIVPLLLFIFSSSLFAQYDKVVVVGASIMEQVYGRDINTPNPTRTIEWKANGVDVDVYGYGFGGFDINGIISVLQTAMTTHTSNTLFMVHIGGNNVSDTRPFSTATPTELQGISDDYDALIAAIGQTRKDDVIIMPITFRTYDISEDIFNNESLGSLPYNQDILIPKILANTPSQINIDGNPIVDLYNFTRTNYLSYFDIGAVDFDGVHPSVLGEDLLSEFMRTRAAYFVNGGAVPDPLTSNIAVTGVSLSLNNVTLTTGEGVTLSATITPNNATNQSLTWSSDNVSVATVNNGMVSTSSAGFATITVTTDDGGYSDTALISVYDDTDGDGINDNLEATPAEVLDPCLPVQSAGYTNYVVANPIWANADCDGDGVTNGDEDGNGTDPYFASGDTDGDGINDDNEVNNGTNPTLPCDPVQTVGYIGYDSANLIWANADCDGDGVTNGDEDDNGTDPYLAAGDTDGDGINDDGEVNNGTDPTLPCDPVQSAGYTGYDSANATWASADCDGDGVTNGDEDTNGTDPYLVSGDTDGDGIDDDNEVNNGTDPTLPCDPVQSAGYTGYDFANATWASADCDGDGASNGDEHNNGTDPYQGSSSEDTDSDGIDNADDNCPISYNPEQEDFDRDGFGDACDDDMDNDGVPNEEDLCDNTMAGAIVNEDGCEIPLQADNFLIKLTGESCVGAENGIIEITAKLFLDYVALLSDFQGNELSSNEFRESLVLDELAPGEYTLCIRIKDNNVYEQCYTLNVQGVEPLGVSLGSISLENKVNLELSGSDLYNIELNGRLYTSTENQIELALKEGENSIKVSTDQDCQGTYEKTIRLGIKGFVYPNPIGGNDLNVYVGPAGFEKVQVYVFDSNGAKVMELASESDGNGYIQVNVSLLSQGVYFLTTTTLDALTHYKIIKK</sequence>
<keyword evidence="9" id="KW-1185">Reference proteome</keyword>
<feature type="region of interest" description="Disordered" evidence="5">
    <location>
        <begin position="582"/>
        <end position="631"/>
    </location>
</feature>
<feature type="compositionally biased region" description="Acidic residues" evidence="5">
    <location>
        <begin position="469"/>
        <end position="479"/>
    </location>
</feature>
<dbReference type="GO" id="GO:0016788">
    <property type="term" value="F:hydrolase activity, acting on ester bonds"/>
    <property type="evidence" value="ECO:0007669"/>
    <property type="project" value="UniProtKB-ARBA"/>
</dbReference>
<dbReference type="Proteomes" id="UP000184532">
    <property type="component" value="Unassembled WGS sequence"/>
</dbReference>
<dbReference type="InterPro" id="IPR059100">
    <property type="entry name" value="TSP3_bac"/>
</dbReference>
<keyword evidence="4" id="KW-0106">Calcium</keyword>
<keyword evidence="2" id="KW-0964">Secreted</keyword>
<dbReference type="Gene3D" id="4.10.1080.10">
    <property type="entry name" value="TSP type-3 repeat"/>
    <property type="match status" value="1"/>
</dbReference>
<evidence type="ECO:0000256" key="1">
    <source>
        <dbReference type="ARBA" id="ARBA00004613"/>
    </source>
</evidence>
<dbReference type="Pfam" id="PF02412">
    <property type="entry name" value="TSP_3"/>
    <property type="match status" value="2"/>
</dbReference>